<evidence type="ECO:0000256" key="4">
    <source>
        <dbReference type="ARBA" id="ARBA00022989"/>
    </source>
</evidence>
<evidence type="ECO:0000256" key="7">
    <source>
        <dbReference type="SAM" id="Phobius"/>
    </source>
</evidence>
<feature type="transmembrane region" description="Helical" evidence="7">
    <location>
        <begin position="304"/>
        <end position="330"/>
    </location>
</feature>
<dbReference type="AlphaFoldDB" id="A0A9D2ACY4"/>
<evidence type="ECO:0000256" key="6">
    <source>
        <dbReference type="ARBA" id="ARBA00038076"/>
    </source>
</evidence>
<evidence type="ECO:0000313" key="11">
    <source>
        <dbReference type="Proteomes" id="UP000824193"/>
    </source>
</evidence>
<dbReference type="Pfam" id="PF02687">
    <property type="entry name" value="FtsX"/>
    <property type="match status" value="1"/>
</dbReference>
<accession>A0A9D2ACY4</accession>
<name>A0A9D2ACY4_9FIRM</name>
<evidence type="ECO:0000313" key="10">
    <source>
        <dbReference type="EMBL" id="HIX04946.1"/>
    </source>
</evidence>
<evidence type="ECO:0000259" key="9">
    <source>
        <dbReference type="Pfam" id="PF12704"/>
    </source>
</evidence>
<comment type="subcellular location">
    <subcellularLocation>
        <location evidence="1">Cell membrane</location>
        <topology evidence="1">Multi-pass membrane protein</topology>
    </subcellularLocation>
</comment>
<dbReference type="Pfam" id="PF12704">
    <property type="entry name" value="MacB_PCD"/>
    <property type="match status" value="1"/>
</dbReference>
<keyword evidence="3 7" id="KW-0812">Transmembrane</keyword>
<feature type="transmembrane region" description="Helical" evidence="7">
    <location>
        <begin position="21"/>
        <end position="43"/>
    </location>
</feature>
<feature type="domain" description="MacB-like periplasmic core" evidence="9">
    <location>
        <begin position="21"/>
        <end position="166"/>
    </location>
</feature>
<gene>
    <name evidence="10" type="ORF">H9865_02365</name>
</gene>
<dbReference type="Proteomes" id="UP000824193">
    <property type="component" value="Unassembled WGS sequence"/>
</dbReference>
<evidence type="ECO:0000256" key="1">
    <source>
        <dbReference type="ARBA" id="ARBA00004651"/>
    </source>
</evidence>
<comment type="caution">
    <text evidence="10">The sequence shown here is derived from an EMBL/GenBank/DDBJ whole genome shotgun (WGS) entry which is preliminary data.</text>
</comment>
<comment type="similarity">
    <text evidence="6">Belongs to the ABC-4 integral membrane protein family.</text>
</comment>
<dbReference type="InterPro" id="IPR003838">
    <property type="entry name" value="ABC3_permease_C"/>
</dbReference>
<keyword evidence="4 7" id="KW-1133">Transmembrane helix</keyword>
<reference evidence="10" key="1">
    <citation type="journal article" date="2021" name="PeerJ">
        <title>Extensive microbial diversity within the chicken gut microbiome revealed by metagenomics and culture.</title>
        <authorList>
            <person name="Gilroy R."/>
            <person name="Ravi A."/>
            <person name="Getino M."/>
            <person name="Pursley I."/>
            <person name="Horton D.L."/>
            <person name="Alikhan N.F."/>
            <person name="Baker D."/>
            <person name="Gharbi K."/>
            <person name="Hall N."/>
            <person name="Watson M."/>
            <person name="Adriaenssens E.M."/>
            <person name="Foster-Nyarko E."/>
            <person name="Jarju S."/>
            <person name="Secka A."/>
            <person name="Antonio M."/>
            <person name="Oren A."/>
            <person name="Chaudhuri R.R."/>
            <person name="La Ragione R."/>
            <person name="Hildebrand F."/>
            <person name="Pallen M.J."/>
        </authorList>
    </citation>
    <scope>NUCLEOTIDE SEQUENCE</scope>
    <source>
        <strain evidence="10">2239</strain>
    </source>
</reference>
<keyword evidence="2" id="KW-1003">Cell membrane</keyword>
<dbReference type="InterPro" id="IPR050250">
    <property type="entry name" value="Macrolide_Exporter_MacB"/>
</dbReference>
<organism evidence="10 11">
    <name type="scientific">Candidatus Allofournierella pullicola</name>
    <dbReference type="NCBI Taxonomy" id="2838596"/>
    <lineage>
        <taxon>Bacteria</taxon>
        <taxon>Bacillati</taxon>
        <taxon>Bacillota</taxon>
        <taxon>Clostridia</taxon>
        <taxon>Eubacteriales</taxon>
        <taxon>Oscillospiraceae</taxon>
        <taxon>Allofournierella</taxon>
    </lineage>
</organism>
<feature type="transmembrane region" description="Helical" evidence="7">
    <location>
        <begin position="351"/>
        <end position="378"/>
    </location>
</feature>
<reference evidence="10" key="2">
    <citation type="submission" date="2021-04" db="EMBL/GenBank/DDBJ databases">
        <authorList>
            <person name="Gilroy R."/>
        </authorList>
    </citation>
    <scope>NUCLEOTIDE SEQUENCE</scope>
    <source>
        <strain evidence="10">2239</strain>
    </source>
</reference>
<evidence type="ECO:0000256" key="2">
    <source>
        <dbReference type="ARBA" id="ARBA00022475"/>
    </source>
</evidence>
<protein>
    <submittedName>
        <fullName evidence="10">ABC transporter permease</fullName>
    </submittedName>
</protein>
<dbReference type="PROSITE" id="PS51257">
    <property type="entry name" value="PROKAR_LIPOPROTEIN"/>
    <property type="match status" value="1"/>
</dbReference>
<dbReference type="GO" id="GO:0005886">
    <property type="term" value="C:plasma membrane"/>
    <property type="evidence" value="ECO:0007669"/>
    <property type="project" value="UniProtKB-SubCell"/>
</dbReference>
<evidence type="ECO:0000256" key="5">
    <source>
        <dbReference type="ARBA" id="ARBA00023136"/>
    </source>
</evidence>
<dbReference type="PANTHER" id="PTHR30572">
    <property type="entry name" value="MEMBRANE COMPONENT OF TRANSPORTER-RELATED"/>
    <property type="match status" value="1"/>
</dbReference>
<keyword evidence="5 7" id="KW-0472">Membrane</keyword>
<sequence length="447" mass="47908">MRKQDLFRLCLQNLLRKRSRTFLTVLGVVIGGCSIVIMVSLGIGMKEAQDKLLAELGDLTIITVTAPQGGRGKVKLDDAMVSRLKKLDGAVAVMPRQTLEAQSLTLYAGSGKRYVADWVPVTGLDAAGMEAMGFKLEKGERPMKSGEVVLGQYAAYNFRDTLRPEGSNTVDRWSAGWDEKTGKLNDPPPAYFDPMKEPLVLAAENGEYKTTLTLKPVALAKEDYSKGMETGEGLLMDLKDLKALTEKLHLVKKGASPYQSVLVKAGSISQVAALEKQIRALGCATESMESIREPMEKEARQKQMMLGGLGAISLVVAAIGITNTMVMSISERTKEIGVMKALGCYVRDIRALFLAEAGCIGFLGGVVSCVISFLAAFIANIVTLGGPSADNLRIALLGGDGPARVCVTPLWLLLFAIAFSVLIGLGSGYYPANKAVRIPALEAIKSD</sequence>
<proteinExistence type="inferred from homology"/>
<evidence type="ECO:0000259" key="8">
    <source>
        <dbReference type="Pfam" id="PF02687"/>
    </source>
</evidence>
<dbReference type="InterPro" id="IPR025857">
    <property type="entry name" value="MacB_PCD"/>
</dbReference>
<evidence type="ECO:0000256" key="3">
    <source>
        <dbReference type="ARBA" id="ARBA00022692"/>
    </source>
</evidence>
<dbReference type="PANTHER" id="PTHR30572:SF4">
    <property type="entry name" value="ABC TRANSPORTER PERMEASE YTRF"/>
    <property type="match status" value="1"/>
</dbReference>
<feature type="transmembrane region" description="Helical" evidence="7">
    <location>
        <begin position="410"/>
        <end position="430"/>
    </location>
</feature>
<dbReference type="GO" id="GO:0022857">
    <property type="term" value="F:transmembrane transporter activity"/>
    <property type="evidence" value="ECO:0007669"/>
    <property type="project" value="TreeGrafter"/>
</dbReference>
<feature type="domain" description="ABC3 transporter permease C-terminal" evidence="8">
    <location>
        <begin position="309"/>
        <end position="439"/>
    </location>
</feature>
<dbReference type="EMBL" id="DXFW01000006">
    <property type="protein sequence ID" value="HIX04946.1"/>
    <property type="molecule type" value="Genomic_DNA"/>
</dbReference>